<keyword evidence="3" id="KW-1185">Reference proteome</keyword>
<accession>A0AAD2PUE7</accession>
<gene>
    <name evidence="2" type="ORF">CYCCA115_LOCUS12333</name>
</gene>
<dbReference type="Proteomes" id="UP001295423">
    <property type="component" value="Unassembled WGS sequence"/>
</dbReference>
<organism evidence="2 3">
    <name type="scientific">Cylindrotheca closterium</name>
    <dbReference type="NCBI Taxonomy" id="2856"/>
    <lineage>
        <taxon>Eukaryota</taxon>
        <taxon>Sar</taxon>
        <taxon>Stramenopiles</taxon>
        <taxon>Ochrophyta</taxon>
        <taxon>Bacillariophyta</taxon>
        <taxon>Bacillariophyceae</taxon>
        <taxon>Bacillariophycidae</taxon>
        <taxon>Bacillariales</taxon>
        <taxon>Bacillariaceae</taxon>
        <taxon>Cylindrotheca</taxon>
    </lineage>
</organism>
<protein>
    <submittedName>
        <fullName evidence="2">Uncharacterized protein</fullName>
    </submittedName>
</protein>
<reference evidence="2" key="1">
    <citation type="submission" date="2023-08" db="EMBL/GenBank/DDBJ databases">
        <authorList>
            <person name="Audoor S."/>
            <person name="Bilcke G."/>
        </authorList>
    </citation>
    <scope>NUCLEOTIDE SEQUENCE</scope>
</reference>
<sequence length="136" mass="14780">MFSLQLQFPSLPDRPTKRSVQHELRLFPAKRRCRMVSSVIHESVGEESNANGWIDVFIVPGDGSNFPLVLSDSMNEMLASADEFAINSELHVIPEPAVAEAPRRSPSVVESQRRAGSCATGDPCSAKEDVGDPATT</sequence>
<dbReference type="AlphaFoldDB" id="A0AAD2PUE7"/>
<evidence type="ECO:0000313" key="2">
    <source>
        <dbReference type="EMBL" id="CAJ1949923.1"/>
    </source>
</evidence>
<evidence type="ECO:0000313" key="3">
    <source>
        <dbReference type="Proteomes" id="UP001295423"/>
    </source>
</evidence>
<comment type="caution">
    <text evidence="2">The sequence shown here is derived from an EMBL/GenBank/DDBJ whole genome shotgun (WGS) entry which is preliminary data.</text>
</comment>
<dbReference type="EMBL" id="CAKOGP040001759">
    <property type="protein sequence ID" value="CAJ1949923.1"/>
    <property type="molecule type" value="Genomic_DNA"/>
</dbReference>
<feature type="region of interest" description="Disordered" evidence="1">
    <location>
        <begin position="97"/>
        <end position="136"/>
    </location>
</feature>
<proteinExistence type="predicted"/>
<name>A0AAD2PUE7_9STRA</name>
<evidence type="ECO:0000256" key="1">
    <source>
        <dbReference type="SAM" id="MobiDB-lite"/>
    </source>
</evidence>